<proteinExistence type="predicted"/>
<accession>A0A953LCN1</accession>
<keyword evidence="1" id="KW-0560">Oxidoreductase</keyword>
<dbReference type="PANTHER" id="PTHR13914:SF0">
    <property type="entry name" value="PROLINE DEHYDROGENASE 1, MITOCHONDRIAL"/>
    <property type="match status" value="1"/>
</dbReference>
<dbReference type="PANTHER" id="PTHR13914">
    <property type="entry name" value="PROLINE OXIDASE"/>
    <property type="match status" value="1"/>
</dbReference>
<evidence type="ECO:0000313" key="3">
    <source>
        <dbReference type="EMBL" id="MBY5959681.1"/>
    </source>
</evidence>
<dbReference type="Proteomes" id="UP000753961">
    <property type="component" value="Unassembled WGS sequence"/>
</dbReference>
<organism evidence="3 4">
    <name type="scientific">Membranihabitans marinus</name>
    <dbReference type="NCBI Taxonomy" id="1227546"/>
    <lineage>
        <taxon>Bacteria</taxon>
        <taxon>Pseudomonadati</taxon>
        <taxon>Bacteroidota</taxon>
        <taxon>Saprospiria</taxon>
        <taxon>Saprospirales</taxon>
        <taxon>Saprospiraceae</taxon>
        <taxon>Membranihabitans</taxon>
    </lineage>
</organism>
<evidence type="ECO:0000313" key="4">
    <source>
        <dbReference type="Proteomes" id="UP000753961"/>
    </source>
</evidence>
<evidence type="ECO:0000256" key="1">
    <source>
        <dbReference type="ARBA" id="ARBA00023002"/>
    </source>
</evidence>
<dbReference type="GO" id="GO:0071949">
    <property type="term" value="F:FAD binding"/>
    <property type="evidence" value="ECO:0007669"/>
    <property type="project" value="TreeGrafter"/>
</dbReference>
<keyword evidence="4" id="KW-1185">Reference proteome</keyword>
<dbReference type="InterPro" id="IPR029041">
    <property type="entry name" value="FAD-linked_oxidoreductase-like"/>
</dbReference>
<dbReference type="InterPro" id="IPR015659">
    <property type="entry name" value="Proline_oxidase"/>
</dbReference>
<comment type="caution">
    <text evidence="3">The sequence shown here is derived from an EMBL/GenBank/DDBJ whole genome shotgun (WGS) entry which is preliminary data.</text>
</comment>
<feature type="domain" description="Proline dehydrogenase" evidence="2">
    <location>
        <begin position="85"/>
        <end position="380"/>
    </location>
</feature>
<dbReference type="InterPro" id="IPR002872">
    <property type="entry name" value="Proline_DH_dom"/>
</dbReference>
<sequence>MNKDEEQRVNFENTEVAFAYKSTAQLRLALWLFRLMSRSFWSHIFIKMGAWALKFRLPLAPYLIKETVYQQFIGGVSLEDTEPLIDNLSNHHCLVVLDYAVEGKHEEEELDGARDQFIQTIHFAANQPTVPVITIKVSALAQNKTLQAWAETGLRNSDFDEKWDRVVQRLIEICDHAAEYGMKIFIDAEESWHQDAIDFLANEMMKRYNQDEVVVYNTYQMYRHDRLDFLKQSYRRAQEEEYIFGAKLVRGAYMEKERARAKRKNYPSPISANKKVVDRDFNEGILFCAEHYENIALCAATHNLISCKILADFIEELPARRDHPHLNFCQLYGMGDDITFNLGAHGYNVAKYVPYGPVKEAFPYLIRRAEENKAMSNEFNREYKLIRRELERRKNS</sequence>
<dbReference type="Gene3D" id="3.20.20.220">
    <property type="match status" value="1"/>
</dbReference>
<gene>
    <name evidence="3" type="ORF">KUV50_16120</name>
</gene>
<dbReference type="GO" id="GO:0010133">
    <property type="term" value="P:L-proline catabolic process to L-glutamate"/>
    <property type="evidence" value="ECO:0007669"/>
    <property type="project" value="TreeGrafter"/>
</dbReference>
<dbReference type="SUPFAM" id="SSF51730">
    <property type="entry name" value="FAD-linked oxidoreductase"/>
    <property type="match status" value="1"/>
</dbReference>
<dbReference type="Pfam" id="PF01619">
    <property type="entry name" value="Pro_dh"/>
    <property type="match status" value="1"/>
</dbReference>
<dbReference type="EMBL" id="JAHVHU010000017">
    <property type="protein sequence ID" value="MBY5959681.1"/>
    <property type="molecule type" value="Genomic_DNA"/>
</dbReference>
<protein>
    <submittedName>
        <fullName evidence="3">Proline dehydrogenase family protein</fullName>
    </submittedName>
</protein>
<dbReference type="RefSeq" id="WP_222581219.1">
    <property type="nucleotide sequence ID" value="NZ_JAHVHU010000017.1"/>
</dbReference>
<dbReference type="GO" id="GO:0004657">
    <property type="term" value="F:proline dehydrogenase activity"/>
    <property type="evidence" value="ECO:0007669"/>
    <property type="project" value="InterPro"/>
</dbReference>
<dbReference type="AlphaFoldDB" id="A0A953LCN1"/>
<name>A0A953LCN1_9BACT</name>
<evidence type="ECO:0000259" key="2">
    <source>
        <dbReference type="Pfam" id="PF01619"/>
    </source>
</evidence>
<reference evidence="3" key="1">
    <citation type="submission" date="2021-06" db="EMBL/GenBank/DDBJ databases">
        <title>44 bacteria genomes isolated from Dapeng, Shenzhen.</title>
        <authorList>
            <person name="Zheng W."/>
            <person name="Yu S."/>
            <person name="Huang Y."/>
        </authorList>
    </citation>
    <scope>NUCLEOTIDE SEQUENCE</scope>
    <source>
        <strain evidence="3">DP5N28-2</strain>
    </source>
</reference>